<organism evidence="1 2">
    <name type="scientific">Hyella patelloides LEGE 07179</name>
    <dbReference type="NCBI Taxonomy" id="945734"/>
    <lineage>
        <taxon>Bacteria</taxon>
        <taxon>Bacillati</taxon>
        <taxon>Cyanobacteriota</taxon>
        <taxon>Cyanophyceae</taxon>
        <taxon>Pleurocapsales</taxon>
        <taxon>Hyellaceae</taxon>
        <taxon>Hyella</taxon>
    </lineage>
</organism>
<reference evidence="1 2" key="1">
    <citation type="submission" date="2019-01" db="EMBL/GenBank/DDBJ databases">
        <authorList>
            <person name="Brito A."/>
        </authorList>
    </citation>
    <scope>NUCLEOTIDE SEQUENCE [LARGE SCALE GENOMIC DNA]</scope>
    <source>
        <strain evidence="1">1</strain>
    </source>
</reference>
<dbReference type="RefSeq" id="WP_144864450.1">
    <property type="nucleotide sequence ID" value="NZ_LR213780.1"/>
</dbReference>
<dbReference type="Gene3D" id="1.10.3210.10">
    <property type="entry name" value="Hypothetical protein af1432"/>
    <property type="match status" value="1"/>
</dbReference>
<name>A0A563VP53_9CYAN</name>
<gene>
    <name evidence="1" type="ORF">H1P_190047</name>
</gene>
<accession>A0A563VP53</accession>
<dbReference type="SUPFAM" id="SSF109604">
    <property type="entry name" value="HD-domain/PDEase-like"/>
    <property type="match status" value="1"/>
</dbReference>
<dbReference type="PIRSF" id="PIRSF035170">
    <property type="entry name" value="HD_phosphohydro"/>
    <property type="match status" value="1"/>
</dbReference>
<dbReference type="OrthoDB" id="9808993at2"/>
<evidence type="ECO:0000313" key="2">
    <source>
        <dbReference type="Proteomes" id="UP000320055"/>
    </source>
</evidence>
<evidence type="ECO:0000313" key="1">
    <source>
        <dbReference type="EMBL" id="VEP13248.1"/>
    </source>
</evidence>
<proteinExistence type="predicted"/>
<keyword evidence="2" id="KW-1185">Reference proteome</keyword>
<sequence>MILIDCLRKSWSDLLQELSVKDLKLGDEIFANLIQSYSEPIRHYHNLEHIQEILYLLQQVKDISQNIPVLRLSAWFHDYIYDPQAKDNEELSAIYAEQVLSKLNLDSQIIYLITQIIHSTKNHQPLIKEIDNLIFLDIDLAILGTNKARYFQYAQAIRQEYSHLDNRDYQSGRTKVLNRFLTKQRIYYTDYFHHRLETTARKNIQAEIKLLNNN</sequence>
<dbReference type="Proteomes" id="UP000320055">
    <property type="component" value="Unassembled WGS sequence"/>
</dbReference>
<dbReference type="EMBL" id="CAACVJ010000101">
    <property type="protein sequence ID" value="VEP13248.1"/>
    <property type="molecule type" value="Genomic_DNA"/>
</dbReference>
<dbReference type="InterPro" id="IPR009218">
    <property type="entry name" value="HD_phosphohydro"/>
</dbReference>
<dbReference type="PANTHER" id="PTHR21174:SF0">
    <property type="entry name" value="HD PHOSPHOHYDROLASE FAMILY PROTEIN-RELATED"/>
    <property type="match status" value="1"/>
</dbReference>
<dbReference type="PANTHER" id="PTHR21174">
    <property type="match status" value="1"/>
</dbReference>
<protein>
    <recommendedName>
        <fullName evidence="3">HD domain-containing protein</fullName>
    </recommendedName>
</protein>
<evidence type="ECO:0008006" key="3">
    <source>
        <dbReference type="Google" id="ProtNLM"/>
    </source>
</evidence>
<dbReference type="AlphaFoldDB" id="A0A563VP53"/>